<gene>
    <name evidence="1" type="ORF">FLAT13_03650</name>
</gene>
<accession>A0A6V6Z5R2</accession>
<organism evidence="1 2">
    <name type="scientific">Flavobacterium salmonis</name>
    <dbReference type="NCBI Taxonomy" id="2654844"/>
    <lineage>
        <taxon>Bacteria</taxon>
        <taxon>Pseudomonadati</taxon>
        <taxon>Bacteroidota</taxon>
        <taxon>Flavobacteriia</taxon>
        <taxon>Flavobacteriales</taxon>
        <taxon>Flavobacteriaceae</taxon>
        <taxon>Flavobacterium</taxon>
    </lineage>
</organism>
<dbReference type="RefSeq" id="WP_180909892.1">
    <property type="nucleotide sequence ID" value="NZ_CAIJDP010000080.1"/>
</dbReference>
<keyword evidence="2" id="KW-1185">Reference proteome</keyword>
<dbReference type="Proteomes" id="UP000530060">
    <property type="component" value="Unassembled WGS sequence"/>
</dbReference>
<evidence type="ECO:0000313" key="2">
    <source>
        <dbReference type="Proteomes" id="UP000530060"/>
    </source>
</evidence>
<name>A0A6V6Z5R2_9FLAO</name>
<proteinExistence type="predicted"/>
<reference evidence="1 2" key="1">
    <citation type="submission" date="2020-06" db="EMBL/GenBank/DDBJ databases">
        <authorList>
            <person name="Criscuolo A."/>
        </authorList>
    </citation>
    <scope>NUCLEOTIDE SEQUENCE [LARGE SCALE GENOMIC DNA]</scope>
    <source>
        <strain evidence="2">CIP 111411</strain>
    </source>
</reference>
<protein>
    <submittedName>
        <fullName evidence="1">Uncharacterized protein</fullName>
    </submittedName>
</protein>
<sequence>MAAAIQEIKNLTDSTLLSDEDVKKFDNQTGYSNTISVSGITSNWKSSDNIQVTWKDDTKVIARAVCGSISNDGAKYKISGLIDVSKYKFGLNGQIEIGPKDKSEPAVEVSVRISNLQSVKNPKGDWIIDFSDKEDGAPGSSIKLKNLVDWIQDKAGDTEKPSYPEIGDGEKPGELSIIFKDFYFNTTQNTFDFNVQTKDGDEIKFRNFTIKKAGFRITNTP</sequence>
<evidence type="ECO:0000313" key="1">
    <source>
        <dbReference type="EMBL" id="CAD0007113.1"/>
    </source>
</evidence>
<dbReference type="AlphaFoldDB" id="A0A6V6Z5R2"/>
<dbReference type="EMBL" id="CAIJDP010000080">
    <property type="protein sequence ID" value="CAD0007113.1"/>
    <property type="molecule type" value="Genomic_DNA"/>
</dbReference>
<comment type="caution">
    <text evidence="1">The sequence shown here is derived from an EMBL/GenBank/DDBJ whole genome shotgun (WGS) entry which is preliminary data.</text>
</comment>